<comment type="caution">
    <text evidence="1">The sequence shown here is derived from an EMBL/GenBank/DDBJ whole genome shotgun (WGS) entry which is preliminary data.</text>
</comment>
<dbReference type="RefSeq" id="WP_123327097.1">
    <property type="nucleotide sequence ID" value="NZ_JBHRSX010000086.1"/>
</dbReference>
<name>A0ABV7K424_9ALTE</name>
<gene>
    <name evidence="1" type="ORF">ACFOEW_16115</name>
</gene>
<evidence type="ECO:0000313" key="1">
    <source>
        <dbReference type="EMBL" id="MFC3203333.1"/>
    </source>
</evidence>
<proteinExistence type="predicted"/>
<dbReference type="Proteomes" id="UP001595477">
    <property type="component" value="Unassembled WGS sequence"/>
</dbReference>
<keyword evidence="2" id="KW-1185">Reference proteome</keyword>
<sequence length="124" mass="14017">MYNFDLDVLPGDFIVEYESDLCEELKDAKLHQGMKTDFLYDGDDPLVDGISMIWPELLDSNGHIIEDRTPGTAPTKGIAIMWIVREETKSYHAKRIKVGTKGYWVRGPFRVANVTVISVGDLAR</sequence>
<evidence type="ECO:0000313" key="2">
    <source>
        <dbReference type="Proteomes" id="UP001595477"/>
    </source>
</evidence>
<organism evidence="1 2">
    <name type="scientific">Alteromonas oceani</name>
    <dbReference type="NCBI Taxonomy" id="2071609"/>
    <lineage>
        <taxon>Bacteria</taxon>
        <taxon>Pseudomonadati</taxon>
        <taxon>Pseudomonadota</taxon>
        <taxon>Gammaproteobacteria</taxon>
        <taxon>Alteromonadales</taxon>
        <taxon>Alteromonadaceae</taxon>
        <taxon>Alteromonas/Salinimonas group</taxon>
        <taxon>Alteromonas</taxon>
    </lineage>
</organism>
<accession>A0ABV7K424</accession>
<reference evidence="2" key="1">
    <citation type="journal article" date="2019" name="Int. J. Syst. Evol. Microbiol.">
        <title>The Global Catalogue of Microorganisms (GCM) 10K type strain sequencing project: providing services to taxonomists for standard genome sequencing and annotation.</title>
        <authorList>
            <consortium name="The Broad Institute Genomics Platform"/>
            <consortium name="The Broad Institute Genome Sequencing Center for Infectious Disease"/>
            <person name="Wu L."/>
            <person name="Ma J."/>
        </authorList>
    </citation>
    <scope>NUCLEOTIDE SEQUENCE [LARGE SCALE GENOMIC DNA]</scope>
    <source>
        <strain evidence="2">KCTC 52449</strain>
    </source>
</reference>
<dbReference type="EMBL" id="JBHRSX010000086">
    <property type="protein sequence ID" value="MFC3203333.1"/>
    <property type="molecule type" value="Genomic_DNA"/>
</dbReference>
<protein>
    <submittedName>
        <fullName evidence="1">Uncharacterized protein</fullName>
    </submittedName>
</protein>